<dbReference type="EMBL" id="JAAALK010000169">
    <property type="protein sequence ID" value="KAG8081584.1"/>
    <property type="molecule type" value="Genomic_DNA"/>
</dbReference>
<keyword evidence="2" id="KW-1185">Reference proteome</keyword>
<evidence type="ECO:0000313" key="1">
    <source>
        <dbReference type="EMBL" id="KAG8081584.1"/>
    </source>
</evidence>
<sequence length="164" mass="17839">MSGSLQSLSFYRCSDEGLENLSKGCHALKSLNLGYSVAISDRGIASVFRNCPNIGTINISYCRGLSGVGFRGYTSSLSYLEAESCMLSPDGLLDVVSGGGLEYLNLHGFRRSTELISWVELVYAEKLRFLNLRIVRSLTDDSVIAIASGCPLIEEWNLAGVPWS</sequence>
<dbReference type="PANTHER" id="PTHR13318">
    <property type="entry name" value="PARTNER OF PAIRED, ISOFORM B-RELATED"/>
    <property type="match status" value="1"/>
</dbReference>
<comment type="caution">
    <text evidence="1">The sequence shown here is derived from an EMBL/GenBank/DDBJ whole genome shotgun (WGS) entry which is preliminary data.</text>
</comment>
<organism evidence="1 2">
    <name type="scientific">Zizania palustris</name>
    <name type="common">Northern wild rice</name>
    <dbReference type="NCBI Taxonomy" id="103762"/>
    <lineage>
        <taxon>Eukaryota</taxon>
        <taxon>Viridiplantae</taxon>
        <taxon>Streptophyta</taxon>
        <taxon>Embryophyta</taxon>
        <taxon>Tracheophyta</taxon>
        <taxon>Spermatophyta</taxon>
        <taxon>Magnoliopsida</taxon>
        <taxon>Liliopsida</taxon>
        <taxon>Poales</taxon>
        <taxon>Poaceae</taxon>
        <taxon>BOP clade</taxon>
        <taxon>Oryzoideae</taxon>
        <taxon>Oryzeae</taxon>
        <taxon>Zizaniinae</taxon>
        <taxon>Zizania</taxon>
    </lineage>
</organism>
<dbReference type="GO" id="GO:0031146">
    <property type="term" value="P:SCF-dependent proteasomal ubiquitin-dependent protein catabolic process"/>
    <property type="evidence" value="ECO:0007669"/>
    <property type="project" value="TreeGrafter"/>
</dbReference>
<evidence type="ECO:0000313" key="2">
    <source>
        <dbReference type="Proteomes" id="UP000729402"/>
    </source>
</evidence>
<reference evidence="1" key="1">
    <citation type="journal article" date="2021" name="bioRxiv">
        <title>Whole Genome Assembly and Annotation of Northern Wild Rice, Zizania palustris L., Supports a Whole Genome Duplication in the Zizania Genus.</title>
        <authorList>
            <person name="Haas M."/>
            <person name="Kono T."/>
            <person name="Macchietto M."/>
            <person name="Millas R."/>
            <person name="McGilp L."/>
            <person name="Shao M."/>
            <person name="Duquette J."/>
            <person name="Hirsch C.N."/>
            <person name="Kimball J."/>
        </authorList>
    </citation>
    <scope>NUCLEOTIDE SEQUENCE</scope>
    <source>
        <tissue evidence="1">Fresh leaf tissue</tissue>
    </source>
</reference>
<dbReference type="AlphaFoldDB" id="A0A8J5T7M7"/>
<dbReference type="PANTHER" id="PTHR13318:SF95">
    <property type="entry name" value="F-BOX PROTEIN YLR352W"/>
    <property type="match status" value="1"/>
</dbReference>
<protein>
    <submittedName>
        <fullName evidence="1">Uncharacterized protein</fullName>
    </submittedName>
</protein>
<dbReference type="GO" id="GO:0019005">
    <property type="term" value="C:SCF ubiquitin ligase complex"/>
    <property type="evidence" value="ECO:0007669"/>
    <property type="project" value="TreeGrafter"/>
</dbReference>
<dbReference type="SMART" id="SM00367">
    <property type="entry name" value="LRR_CC"/>
    <property type="match status" value="4"/>
</dbReference>
<dbReference type="InterPro" id="IPR006553">
    <property type="entry name" value="Leu-rich_rpt_Cys-con_subtyp"/>
</dbReference>
<dbReference type="Proteomes" id="UP000729402">
    <property type="component" value="Unassembled WGS sequence"/>
</dbReference>
<dbReference type="OrthoDB" id="550575at2759"/>
<gene>
    <name evidence="1" type="ORF">GUJ93_ZPchr0574g9</name>
</gene>
<name>A0A8J5T7M7_ZIZPA</name>
<reference evidence="1" key="2">
    <citation type="submission" date="2021-02" db="EMBL/GenBank/DDBJ databases">
        <authorList>
            <person name="Kimball J.A."/>
            <person name="Haas M.W."/>
            <person name="Macchietto M."/>
            <person name="Kono T."/>
            <person name="Duquette J."/>
            <person name="Shao M."/>
        </authorList>
    </citation>
    <scope>NUCLEOTIDE SEQUENCE</scope>
    <source>
        <tissue evidence="1">Fresh leaf tissue</tissue>
    </source>
</reference>
<accession>A0A8J5T7M7</accession>
<proteinExistence type="predicted"/>